<gene>
    <name evidence="2" type="ORF">F511_15853</name>
</gene>
<organism evidence="2 3">
    <name type="scientific">Dorcoceras hygrometricum</name>
    <dbReference type="NCBI Taxonomy" id="472368"/>
    <lineage>
        <taxon>Eukaryota</taxon>
        <taxon>Viridiplantae</taxon>
        <taxon>Streptophyta</taxon>
        <taxon>Embryophyta</taxon>
        <taxon>Tracheophyta</taxon>
        <taxon>Spermatophyta</taxon>
        <taxon>Magnoliopsida</taxon>
        <taxon>eudicotyledons</taxon>
        <taxon>Gunneridae</taxon>
        <taxon>Pentapetalae</taxon>
        <taxon>asterids</taxon>
        <taxon>lamiids</taxon>
        <taxon>Lamiales</taxon>
        <taxon>Gesneriaceae</taxon>
        <taxon>Didymocarpoideae</taxon>
        <taxon>Trichosporeae</taxon>
        <taxon>Loxocarpinae</taxon>
        <taxon>Dorcoceras</taxon>
    </lineage>
</organism>
<evidence type="ECO:0000313" key="2">
    <source>
        <dbReference type="EMBL" id="KZV45486.1"/>
    </source>
</evidence>
<feature type="transmembrane region" description="Helical" evidence="1">
    <location>
        <begin position="12"/>
        <end position="32"/>
    </location>
</feature>
<dbReference type="AlphaFoldDB" id="A0A2Z7CL08"/>
<protein>
    <submittedName>
        <fullName evidence="2">Uncharacterized protein</fullName>
    </submittedName>
</protein>
<name>A0A2Z7CL08_9LAMI</name>
<accession>A0A2Z7CL08</accession>
<dbReference type="EMBL" id="KQ996074">
    <property type="protein sequence ID" value="KZV45486.1"/>
    <property type="molecule type" value="Genomic_DNA"/>
</dbReference>
<keyword evidence="1" id="KW-0812">Transmembrane</keyword>
<dbReference type="OrthoDB" id="1934390at2759"/>
<reference evidence="2 3" key="1">
    <citation type="journal article" date="2015" name="Proc. Natl. Acad. Sci. U.S.A.">
        <title>The resurrection genome of Boea hygrometrica: A blueprint for survival of dehydration.</title>
        <authorList>
            <person name="Xiao L."/>
            <person name="Yang G."/>
            <person name="Zhang L."/>
            <person name="Yang X."/>
            <person name="Zhao S."/>
            <person name="Ji Z."/>
            <person name="Zhou Q."/>
            <person name="Hu M."/>
            <person name="Wang Y."/>
            <person name="Chen M."/>
            <person name="Xu Y."/>
            <person name="Jin H."/>
            <person name="Xiao X."/>
            <person name="Hu G."/>
            <person name="Bao F."/>
            <person name="Hu Y."/>
            <person name="Wan P."/>
            <person name="Li L."/>
            <person name="Deng X."/>
            <person name="Kuang T."/>
            <person name="Xiang C."/>
            <person name="Zhu J.K."/>
            <person name="Oliver M.J."/>
            <person name="He Y."/>
        </authorList>
    </citation>
    <scope>NUCLEOTIDE SEQUENCE [LARGE SCALE GENOMIC DNA]</scope>
    <source>
        <strain evidence="3">cv. XS01</strain>
    </source>
</reference>
<dbReference type="Proteomes" id="UP000250235">
    <property type="component" value="Unassembled WGS sequence"/>
</dbReference>
<evidence type="ECO:0000313" key="3">
    <source>
        <dbReference type="Proteomes" id="UP000250235"/>
    </source>
</evidence>
<keyword evidence="1" id="KW-0472">Membrane</keyword>
<keyword evidence="3" id="KW-1185">Reference proteome</keyword>
<proteinExistence type="predicted"/>
<feature type="non-terminal residue" evidence="2">
    <location>
        <position position="1"/>
    </location>
</feature>
<keyword evidence="1" id="KW-1133">Transmembrane helix</keyword>
<feature type="transmembrane region" description="Helical" evidence="1">
    <location>
        <begin position="38"/>
        <end position="55"/>
    </location>
</feature>
<evidence type="ECO:0000256" key="1">
    <source>
        <dbReference type="SAM" id="Phobius"/>
    </source>
</evidence>
<sequence length="58" mass="6324">RQREEMDQNKSAFVIGIVGAVITLSAYSQTFISPKQCITVGLLVLIFGLLVREGILSV</sequence>